<dbReference type="EMBL" id="JAHWGI010001434">
    <property type="protein sequence ID" value="KAK3932051.1"/>
    <property type="molecule type" value="Genomic_DNA"/>
</dbReference>
<feature type="coiled-coil region" evidence="1">
    <location>
        <begin position="359"/>
        <end position="386"/>
    </location>
</feature>
<accession>A0AAE1I323</accession>
<comment type="caution">
    <text evidence="2">The sequence shown here is derived from an EMBL/GenBank/DDBJ whole genome shotgun (WGS) entry which is preliminary data.</text>
</comment>
<gene>
    <name evidence="2" type="ORF">KUF71_011379</name>
</gene>
<protein>
    <submittedName>
        <fullName evidence="2">Coiled-coil domain-containing protein 157</fullName>
    </submittedName>
</protein>
<keyword evidence="1" id="KW-0175">Coiled coil</keyword>
<dbReference type="AlphaFoldDB" id="A0AAE1I323"/>
<dbReference type="PANTHER" id="PTHR43696:SF9">
    <property type="entry name" value="COILED-COIL DOMAIN-CONTAINING PROTEIN 157"/>
    <property type="match status" value="1"/>
</dbReference>
<name>A0AAE1I323_9NEOP</name>
<evidence type="ECO:0000313" key="3">
    <source>
        <dbReference type="Proteomes" id="UP001219518"/>
    </source>
</evidence>
<dbReference type="InterPro" id="IPR029681">
    <property type="entry name" value="CCDC157"/>
</dbReference>
<evidence type="ECO:0000313" key="2">
    <source>
        <dbReference type="EMBL" id="KAK3932051.1"/>
    </source>
</evidence>
<keyword evidence="3" id="KW-1185">Reference proteome</keyword>
<sequence>MADMFSGERLRADLRGLQRLCAEMRPPAGGDAESEAVAAAKSTPLPLCLNAELLLAVHERRVLQAAIFRRPHIVAVKTQRADYSGIEKVGRGKYHHGFPPQPASRKGESFPPRLGRWACPVSRTLLAGGLLLRALEALPWGSACSASVSPLPPCGCVSRPARLSAAPLVALLWEQVCRLKVCAPPAAPAAAAPQCSTRRPSCRTLLSLPYPQAQARRSQAGDAPDPDGGAAVAVRPSRGYSSCAAQTEASCLRRCEACCVAEAAVKSLVEAFCAKLEDPAVAERRSQVEASLCPGRLSQWGAMRALTSALCSDLDAVLCSKGAALAAVEVERSAVREAEREAQRLVHLADRRAEQGVVLLEAEKERAIAEEANRAASKRVSELEAQGETPPKCGQKRRQISLECRHVKQTERSRIEELGRVRKAEEAARGRAAELQGQLQATRQALEEANARLRHAEEELRRSKLHAETVAEALKAEQSRLRKQVKQSQERHALLLKYPDLHGPLQPLQHEAGDPVLDMECQVQANEVRMSLLTTQNERLRATIAKLRVLAASGRPPTRNHSRRALYSQGGLASRLVSADIRVVTVPVSIITARHSSSQPEEDRLVYSDILSSITLALLAVLFNPALRPPPTPSPPPLRPSVPLTSWCCRYLTLPSSALGVGTQIP</sequence>
<dbReference type="Proteomes" id="UP001219518">
    <property type="component" value="Unassembled WGS sequence"/>
</dbReference>
<reference evidence="2" key="1">
    <citation type="submission" date="2021-07" db="EMBL/GenBank/DDBJ databases">
        <authorList>
            <person name="Catto M.A."/>
            <person name="Jacobson A."/>
            <person name="Kennedy G."/>
            <person name="Labadie P."/>
            <person name="Hunt B.G."/>
            <person name="Srinivasan R."/>
        </authorList>
    </citation>
    <scope>NUCLEOTIDE SEQUENCE</scope>
    <source>
        <strain evidence="2">PL_HMW_Pooled</strain>
        <tissue evidence="2">Head</tissue>
    </source>
</reference>
<proteinExistence type="predicted"/>
<reference evidence="2" key="2">
    <citation type="journal article" date="2023" name="BMC Genomics">
        <title>Pest status, molecular evolution, and epigenetic factors derived from the genome assembly of Frankliniella fusca, a thysanopteran phytovirus vector.</title>
        <authorList>
            <person name="Catto M.A."/>
            <person name="Labadie P.E."/>
            <person name="Jacobson A.L."/>
            <person name="Kennedy G.G."/>
            <person name="Srinivasan R."/>
            <person name="Hunt B.G."/>
        </authorList>
    </citation>
    <scope>NUCLEOTIDE SEQUENCE</scope>
    <source>
        <strain evidence="2">PL_HMW_Pooled</strain>
    </source>
</reference>
<organism evidence="2 3">
    <name type="scientific">Frankliniella fusca</name>
    <dbReference type="NCBI Taxonomy" id="407009"/>
    <lineage>
        <taxon>Eukaryota</taxon>
        <taxon>Metazoa</taxon>
        <taxon>Ecdysozoa</taxon>
        <taxon>Arthropoda</taxon>
        <taxon>Hexapoda</taxon>
        <taxon>Insecta</taxon>
        <taxon>Pterygota</taxon>
        <taxon>Neoptera</taxon>
        <taxon>Paraneoptera</taxon>
        <taxon>Thysanoptera</taxon>
        <taxon>Terebrantia</taxon>
        <taxon>Thripoidea</taxon>
        <taxon>Thripidae</taxon>
        <taxon>Frankliniella</taxon>
    </lineage>
</organism>
<dbReference type="PANTHER" id="PTHR43696">
    <property type="entry name" value="COILED-COIL DOMAIN-CONTAINING PROTEIN 157"/>
    <property type="match status" value="1"/>
</dbReference>
<evidence type="ECO:0000256" key="1">
    <source>
        <dbReference type="SAM" id="Coils"/>
    </source>
</evidence>
<feature type="coiled-coil region" evidence="1">
    <location>
        <begin position="432"/>
        <end position="491"/>
    </location>
</feature>